<gene>
    <name evidence="3" type="primary">gspG</name>
    <name evidence="3" type="ORF">FEZ63_21710</name>
</gene>
<comment type="caution">
    <text evidence="3">The sequence shown here is derived from an EMBL/GenBank/DDBJ whole genome shotgun (WGS) entry which is preliminary data.</text>
</comment>
<dbReference type="SUPFAM" id="SSF54523">
    <property type="entry name" value="Pili subunits"/>
    <property type="match status" value="1"/>
</dbReference>
<dbReference type="InterPro" id="IPR012902">
    <property type="entry name" value="N_methyl_site"/>
</dbReference>
<dbReference type="GO" id="GO:0015627">
    <property type="term" value="C:type II protein secretion system complex"/>
    <property type="evidence" value="ECO:0007669"/>
    <property type="project" value="InterPro"/>
</dbReference>
<dbReference type="NCBIfam" id="TIGR02532">
    <property type="entry name" value="IV_pilin_GFxxxE"/>
    <property type="match status" value="1"/>
</dbReference>
<feature type="domain" description="Type II secretion system protein GspG C-terminal" evidence="2">
    <location>
        <begin position="23"/>
        <end position="130"/>
    </location>
</feature>
<dbReference type="Gene3D" id="3.30.700.10">
    <property type="entry name" value="Glycoprotein, Type 4 Pilin"/>
    <property type="match status" value="1"/>
</dbReference>
<evidence type="ECO:0000313" key="3">
    <source>
        <dbReference type="EMBL" id="KAB0264671.1"/>
    </source>
</evidence>
<evidence type="ECO:0000313" key="4">
    <source>
        <dbReference type="Proteomes" id="UP000325684"/>
    </source>
</evidence>
<evidence type="ECO:0000256" key="1">
    <source>
        <dbReference type="SAM" id="Phobius"/>
    </source>
</evidence>
<dbReference type="AlphaFoldDB" id="A0A5N3P4T5"/>
<keyword evidence="1" id="KW-1133">Transmembrane helix</keyword>
<organism evidence="3 4">
    <name type="scientific">Microvirga brassicacearum</name>
    <dbReference type="NCBI Taxonomy" id="2580413"/>
    <lineage>
        <taxon>Bacteria</taxon>
        <taxon>Pseudomonadati</taxon>
        <taxon>Pseudomonadota</taxon>
        <taxon>Alphaproteobacteria</taxon>
        <taxon>Hyphomicrobiales</taxon>
        <taxon>Methylobacteriaceae</taxon>
        <taxon>Microvirga</taxon>
    </lineage>
</organism>
<dbReference type="InterPro" id="IPR045584">
    <property type="entry name" value="Pilin-like"/>
</dbReference>
<keyword evidence="1" id="KW-0472">Membrane</keyword>
<dbReference type="InterPro" id="IPR010054">
    <property type="entry name" value="Type2_sec_GspG"/>
</dbReference>
<dbReference type="Pfam" id="PF08334">
    <property type="entry name" value="T2SSG"/>
    <property type="match status" value="1"/>
</dbReference>
<reference evidence="3 4" key="1">
    <citation type="journal article" date="2019" name="Microorganisms">
        <title>Genome Insights into the Novel Species Microvirga brassicacearum, a Rapeseed Endophyte with Biotechnological Potential.</title>
        <authorList>
            <person name="Jimenez-Gomez A."/>
            <person name="Saati-Santamaria Z."/>
            <person name="Igual J.M."/>
            <person name="Rivas R."/>
            <person name="Mateos P.F."/>
            <person name="Garcia-Fraile P."/>
        </authorList>
    </citation>
    <scope>NUCLEOTIDE SEQUENCE [LARGE SCALE GENOMIC DNA]</scope>
    <source>
        <strain evidence="3 4">CDVBN77</strain>
    </source>
</reference>
<keyword evidence="4" id="KW-1185">Reference proteome</keyword>
<dbReference type="InterPro" id="IPR013545">
    <property type="entry name" value="T2SS_protein-GspG_C"/>
</dbReference>
<dbReference type="Proteomes" id="UP000325684">
    <property type="component" value="Unassembled WGS sequence"/>
</dbReference>
<dbReference type="EMBL" id="VCMV01000063">
    <property type="protein sequence ID" value="KAB0264671.1"/>
    <property type="molecule type" value="Genomic_DNA"/>
</dbReference>
<protein>
    <submittedName>
        <fullName evidence="3">Type II secretion system protein GspG</fullName>
    </submittedName>
</protein>
<proteinExistence type="predicted"/>
<name>A0A5N3P4T5_9HYPH</name>
<dbReference type="NCBIfam" id="TIGR01710">
    <property type="entry name" value="typeII_sec_gspG"/>
    <property type="match status" value="1"/>
</dbReference>
<dbReference type="OrthoDB" id="9795612at2"/>
<dbReference type="GO" id="GO:0015628">
    <property type="term" value="P:protein secretion by the type II secretion system"/>
    <property type="evidence" value="ECO:0007669"/>
    <property type="project" value="InterPro"/>
</dbReference>
<accession>A0A5N3P4T5</accession>
<keyword evidence="1" id="KW-0812">Transmembrane</keyword>
<evidence type="ECO:0000259" key="2">
    <source>
        <dbReference type="Pfam" id="PF08334"/>
    </source>
</evidence>
<feature type="transmembrane region" description="Helical" evidence="1">
    <location>
        <begin position="6"/>
        <end position="28"/>
    </location>
</feature>
<sequence>MTLLEILVVMVILGLLATLGSIQLMGYLDRAKADTARLQVQELMTALDLFRIDVGRAPSTSEGLQVLLDGPAGLANWRGPYLRSRNILTDPWRRPYHYKAPGEHGEYDLVSFGADGAGGGEKENRDVASWSEY</sequence>